<organism evidence="4 5">
    <name type="scientific">Photobacterium rosenbergii</name>
    <dbReference type="NCBI Taxonomy" id="294936"/>
    <lineage>
        <taxon>Bacteria</taxon>
        <taxon>Pseudomonadati</taxon>
        <taxon>Pseudomonadota</taxon>
        <taxon>Gammaproteobacteria</taxon>
        <taxon>Vibrionales</taxon>
        <taxon>Vibrionaceae</taxon>
        <taxon>Photobacterium</taxon>
    </lineage>
</organism>
<dbReference type="InterPro" id="IPR002110">
    <property type="entry name" value="Ankyrin_rpt"/>
</dbReference>
<dbReference type="EMBL" id="PYMB01000012">
    <property type="protein sequence ID" value="PSW10012.1"/>
    <property type="molecule type" value="Genomic_DNA"/>
</dbReference>
<dbReference type="GO" id="GO:0000976">
    <property type="term" value="F:transcription cis-regulatory region binding"/>
    <property type="evidence" value="ECO:0007669"/>
    <property type="project" value="TreeGrafter"/>
</dbReference>
<dbReference type="PANTHER" id="PTHR24193:SF121">
    <property type="entry name" value="ADA2A-CONTAINING COMPLEX COMPONENT 3, ISOFORM D"/>
    <property type="match status" value="1"/>
</dbReference>
<evidence type="ECO:0000313" key="5">
    <source>
        <dbReference type="Proteomes" id="UP000241346"/>
    </source>
</evidence>
<dbReference type="InterPro" id="IPR036770">
    <property type="entry name" value="Ankyrin_rpt-contain_sf"/>
</dbReference>
<dbReference type="PROSITE" id="PS50088">
    <property type="entry name" value="ANK_REPEAT"/>
    <property type="match status" value="3"/>
</dbReference>
<dbReference type="InterPro" id="IPR050663">
    <property type="entry name" value="Ankyrin-SOCS_Box"/>
</dbReference>
<dbReference type="SMART" id="SM00248">
    <property type="entry name" value="ANK"/>
    <property type="match status" value="6"/>
</dbReference>
<evidence type="ECO:0000256" key="3">
    <source>
        <dbReference type="PROSITE-ProRule" id="PRU00023"/>
    </source>
</evidence>
<feature type="repeat" description="ANK" evidence="3">
    <location>
        <begin position="177"/>
        <end position="209"/>
    </location>
</feature>
<keyword evidence="1" id="KW-0677">Repeat</keyword>
<accession>A0A2T3N9C0</accession>
<evidence type="ECO:0000256" key="2">
    <source>
        <dbReference type="ARBA" id="ARBA00023043"/>
    </source>
</evidence>
<dbReference type="PANTHER" id="PTHR24193">
    <property type="entry name" value="ANKYRIN REPEAT PROTEIN"/>
    <property type="match status" value="1"/>
</dbReference>
<reference evidence="4 5" key="1">
    <citation type="submission" date="2018-03" db="EMBL/GenBank/DDBJ databases">
        <title>Whole genome sequencing of Histamine producing bacteria.</title>
        <authorList>
            <person name="Butler K."/>
        </authorList>
    </citation>
    <scope>NUCLEOTIDE SEQUENCE [LARGE SCALE GENOMIC DNA]</scope>
    <source>
        <strain evidence="4 5">DSM 19138</strain>
    </source>
</reference>
<gene>
    <name evidence="4" type="ORF">C9J01_19310</name>
</gene>
<proteinExistence type="predicted"/>
<dbReference type="Gene3D" id="1.25.40.20">
    <property type="entry name" value="Ankyrin repeat-containing domain"/>
    <property type="match status" value="3"/>
</dbReference>
<feature type="repeat" description="ANK" evidence="3">
    <location>
        <begin position="21"/>
        <end position="53"/>
    </location>
</feature>
<protein>
    <submittedName>
        <fullName evidence="4">Ankryin</fullName>
    </submittedName>
</protein>
<dbReference type="PROSITE" id="PS50297">
    <property type="entry name" value="ANK_REP_REGION"/>
    <property type="match status" value="3"/>
</dbReference>
<dbReference type="OrthoDB" id="671583at2"/>
<keyword evidence="2 3" id="KW-0040">ANK repeat</keyword>
<dbReference type="Pfam" id="PF12796">
    <property type="entry name" value="Ank_2"/>
    <property type="match status" value="2"/>
</dbReference>
<feature type="repeat" description="ANK" evidence="3">
    <location>
        <begin position="248"/>
        <end position="280"/>
    </location>
</feature>
<dbReference type="SUPFAM" id="SSF48403">
    <property type="entry name" value="Ankyrin repeat"/>
    <property type="match status" value="1"/>
</dbReference>
<evidence type="ECO:0000256" key="1">
    <source>
        <dbReference type="ARBA" id="ARBA00022737"/>
    </source>
</evidence>
<evidence type="ECO:0000313" key="4">
    <source>
        <dbReference type="EMBL" id="PSW10012.1"/>
    </source>
</evidence>
<dbReference type="Proteomes" id="UP000241346">
    <property type="component" value="Unassembled WGS sequence"/>
</dbReference>
<name>A0A2T3N9C0_9GAMM</name>
<dbReference type="AlphaFoldDB" id="A0A2T3N9C0"/>
<sequence length="305" mass="32651">MEQAKKLIAEGADVNALDPLMGNAPIHFAAQAHNVEMLKMLVEHGAFVNLQPVRLGASPLMLAVWYRNIEGVEYLLSLPDTDTTLVAAFGMSAKDFNDFGPNPEDKAAIADIAQINQLFDKRTAELNSQAKNDSTIFTALVLDTESTDEEKLANIQALIKGGADVNAVSPVLKVGSDFHAALLVAARNGNYEIAKALLEAGADQTIPGNYMAAIPLHKAAYFGRADMLTLLSQYEGFKEVLDAMGPNNGYTPLHDAIWHGHTEAAKVLIEAGADTSIVAFDGLTPKALAEQFGYSDIVELLEAGE</sequence>
<dbReference type="GO" id="GO:0045944">
    <property type="term" value="P:positive regulation of transcription by RNA polymerase II"/>
    <property type="evidence" value="ECO:0007669"/>
    <property type="project" value="TreeGrafter"/>
</dbReference>
<comment type="caution">
    <text evidence="4">The sequence shown here is derived from an EMBL/GenBank/DDBJ whole genome shotgun (WGS) entry which is preliminary data.</text>
</comment>